<evidence type="ECO:0000256" key="8">
    <source>
        <dbReference type="SAM" id="Phobius"/>
    </source>
</evidence>
<dbReference type="SUPFAM" id="SSF47384">
    <property type="entry name" value="Homodimeric domain of signal transducing histidine kinase"/>
    <property type="match status" value="1"/>
</dbReference>
<dbReference type="Gene3D" id="1.10.287.130">
    <property type="match status" value="1"/>
</dbReference>
<dbReference type="SUPFAM" id="SSF55874">
    <property type="entry name" value="ATPase domain of HSP90 chaperone/DNA topoisomerase II/histidine kinase"/>
    <property type="match status" value="1"/>
</dbReference>
<evidence type="ECO:0000256" key="5">
    <source>
        <dbReference type="ARBA" id="ARBA00022777"/>
    </source>
</evidence>
<dbReference type="Pfam" id="PF02518">
    <property type="entry name" value="HATPase_c"/>
    <property type="match status" value="1"/>
</dbReference>
<evidence type="ECO:0000313" key="12">
    <source>
        <dbReference type="Proteomes" id="UP001595898"/>
    </source>
</evidence>
<keyword evidence="8" id="KW-0472">Membrane</keyword>
<dbReference type="Pfam" id="PF00512">
    <property type="entry name" value="HisKA"/>
    <property type="match status" value="1"/>
</dbReference>
<dbReference type="SMART" id="SM00388">
    <property type="entry name" value="HisKA"/>
    <property type="match status" value="1"/>
</dbReference>
<dbReference type="CDD" id="cd00082">
    <property type="entry name" value="HisKA"/>
    <property type="match status" value="1"/>
</dbReference>
<feature type="domain" description="PAS" evidence="10">
    <location>
        <begin position="244"/>
        <end position="291"/>
    </location>
</feature>
<keyword evidence="8" id="KW-0812">Transmembrane</keyword>
<keyword evidence="5 11" id="KW-0418">Kinase</keyword>
<keyword evidence="3" id="KW-0597">Phosphoprotein</keyword>
<feature type="transmembrane region" description="Helical" evidence="8">
    <location>
        <begin position="212"/>
        <end position="231"/>
    </location>
</feature>
<dbReference type="Pfam" id="PF08448">
    <property type="entry name" value="PAS_4"/>
    <property type="match status" value="1"/>
</dbReference>
<feature type="transmembrane region" description="Helical" evidence="8">
    <location>
        <begin position="157"/>
        <end position="176"/>
    </location>
</feature>
<dbReference type="PROSITE" id="PS50109">
    <property type="entry name" value="HIS_KIN"/>
    <property type="match status" value="1"/>
</dbReference>
<sequence length="598" mass="64212">MGWPVTPYSLVFLCSFVVAVGTATIAWRTRPAPGAAALTAFMGSVAGWLGTHALEIEAASLAWKVSWANVQWLFAAVIPTLFLVFAVQYTGKNDWLTRRRLGLLAIEPLVMIGLVVTNDRANVLWGPTYERTLPFGWTGDPVTVATADPKIGTFVHLGYATLCLLAASILLIDLLVRNERLYRWQGAAVLVSVAVPWGTAVLSASSLEIVGITPLGFTITGLAITFGLYRYRLLELAPIARSAVVETLDDGVLVVDDDRRIVDANPVANDLFGGSDDTLVGDSIGDLVPSDVDSLLESTAMQDRDGDAEAVPDAARFSLDGESGRRYYELSTSTIDDGHGRPIGWTIVVHDVTERERRARELERTNHKLDEFASVVSHDLRNPLTVSRGYLDMLEEEYDPEYVEIIDESHDRMEQLIDDVLALARQGHGALDPGPVSLASVARDAWATVETADATRSVVDDPTIEADRTALQQLLENLFRNAIEHGSSNGSAGAVTVHVGRSEDGVYVADSGTGFDASVDRDRLFESGYSTGTEGTGLGLAIAAEIAEGHGWSIRATESESGGARFDLDGVTVLDRSGTGEDEDAGPIETDRVSGPAA</sequence>
<feature type="transmembrane region" description="Helical" evidence="8">
    <location>
        <begin position="101"/>
        <end position="117"/>
    </location>
</feature>
<dbReference type="InterPro" id="IPR031621">
    <property type="entry name" value="HisKA_7TM"/>
</dbReference>
<dbReference type="PANTHER" id="PTHR43711:SF1">
    <property type="entry name" value="HISTIDINE KINASE 1"/>
    <property type="match status" value="1"/>
</dbReference>
<dbReference type="InterPro" id="IPR036890">
    <property type="entry name" value="HATPase_C_sf"/>
</dbReference>
<dbReference type="Gene3D" id="3.30.565.10">
    <property type="entry name" value="Histidine kinase-like ATPase, C-terminal domain"/>
    <property type="match status" value="1"/>
</dbReference>
<accession>A0ABD5PNQ2</accession>
<dbReference type="AlphaFoldDB" id="A0ABD5PNQ2"/>
<dbReference type="SUPFAM" id="SSF55785">
    <property type="entry name" value="PYP-like sensor domain (PAS domain)"/>
    <property type="match status" value="1"/>
</dbReference>
<evidence type="ECO:0000256" key="4">
    <source>
        <dbReference type="ARBA" id="ARBA00022679"/>
    </source>
</evidence>
<evidence type="ECO:0000256" key="3">
    <source>
        <dbReference type="ARBA" id="ARBA00022553"/>
    </source>
</evidence>
<dbReference type="InterPro" id="IPR003661">
    <property type="entry name" value="HisK_dim/P_dom"/>
</dbReference>
<keyword evidence="8" id="KW-1133">Transmembrane helix</keyword>
<protein>
    <recommendedName>
        <fullName evidence="2">histidine kinase</fullName>
        <ecNumber evidence="2">2.7.13.3</ecNumber>
    </recommendedName>
</protein>
<reference evidence="11 12" key="1">
    <citation type="journal article" date="2019" name="Int. J. Syst. Evol. Microbiol.">
        <title>The Global Catalogue of Microorganisms (GCM) 10K type strain sequencing project: providing services to taxonomists for standard genome sequencing and annotation.</title>
        <authorList>
            <consortium name="The Broad Institute Genomics Platform"/>
            <consortium name="The Broad Institute Genome Sequencing Center for Infectious Disease"/>
            <person name="Wu L."/>
            <person name="Ma J."/>
        </authorList>
    </citation>
    <scope>NUCLEOTIDE SEQUENCE [LARGE SCALE GENOMIC DNA]</scope>
    <source>
        <strain evidence="11 12">WLHS5</strain>
    </source>
</reference>
<dbReference type="GO" id="GO:0004673">
    <property type="term" value="F:protein histidine kinase activity"/>
    <property type="evidence" value="ECO:0007669"/>
    <property type="project" value="UniProtKB-EC"/>
</dbReference>
<dbReference type="EMBL" id="JBHSFA010000005">
    <property type="protein sequence ID" value="MFC4542048.1"/>
    <property type="molecule type" value="Genomic_DNA"/>
</dbReference>
<dbReference type="InterPro" id="IPR050736">
    <property type="entry name" value="Sensor_HK_Regulatory"/>
</dbReference>
<gene>
    <name evidence="11" type="ORF">ACFO5R_08925</name>
</gene>
<feature type="transmembrane region" description="Helical" evidence="8">
    <location>
        <begin position="70"/>
        <end position="89"/>
    </location>
</feature>
<feature type="transmembrane region" description="Helical" evidence="8">
    <location>
        <begin position="6"/>
        <end position="27"/>
    </location>
</feature>
<dbReference type="Proteomes" id="UP001595898">
    <property type="component" value="Unassembled WGS sequence"/>
</dbReference>
<keyword evidence="12" id="KW-1185">Reference proteome</keyword>
<dbReference type="InterPro" id="IPR004358">
    <property type="entry name" value="Sig_transdc_His_kin-like_C"/>
</dbReference>
<name>A0ABD5PNQ2_9EURY</name>
<organism evidence="11 12">
    <name type="scientific">Halosolutus amylolyticus</name>
    <dbReference type="NCBI Taxonomy" id="2932267"/>
    <lineage>
        <taxon>Archaea</taxon>
        <taxon>Methanobacteriati</taxon>
        <taxon>Methanobacteriota</taxon>
        <taxon>Stenosarchaea group</taxon>
        <taxon>Halobacteria</taxon>
        <taxon>Halobacteriales</taxon>
        <taxon>Natrialbaceae</taxon>
        <taxon>Halosolutus</taxon>
    </lineage>
</organism>
<feature type="transmembrane region" description="Helical" evidence="8">
    <location>
        <begin position="34"/>
        <end position="50"/>
    </location>
</feature>
<comment type="caution">
    <text evidence="11">The sequence shown here is derived from an EMBL/GenBank/DDBJ whole genome shotgun (WGS) entry which is preliminary data.</text>
</comment>
<feature type="domain" description="Histidine kinase" evidence="9">
    <location>
        <begin position="375"/>
        <end position="568"/>
    </location>
</feature>
<dbReference type="GO" id="GO:0000160">
    <property type="term" value="P:phosphorelay signal transduction system"/>
    <property type="evidence" value="ECO:0007669"/>
    <property type="project" value="UniProtKB-KW"/>
</dbReference>
<dbReference type="PROSITE" id="PS50112">
    <property type="entry name" value="PAS"/>
    <property type="match status" value="1"/>
</dbReference>
<evidence type="ECO:0000259" key="10">
    <source>
        <dbReference type="PROSITE" id="PS50112"/>
    </source>
</evidence>
<dbReference type="NCBIfam" id="TIGR00229">
    <property type="entry name" value="sensory_box"/>
    <property type="match status" value="1"/>
</dbReference>
<dbReference type="InterPro" id="IPR035965">
    <property type="entry name" value="PAS-like_dom_sf"/>
</dbReference>
<dbReference type="EC" id="2.7.13.3" evidence="2"/>
<evidence type="ECO:0000259" key="9">
    <source>
        <dbReference type="PROSITE" id="PS50109"/>
    </source>
</evidence>
<dbReference type="SMART" id="SM00091">
    <property type="entry name" value="PAS"/>
    <property type="match status" value="1"/>
</dbReference>
<evidence type="ECO:0000256" key="1">
    <source>
        <dbReference type="ARBA" id="ARBA00000085"/>
    </source>
</evidence>
<evidence type="ECO:0000256" key="6">
    <source>
        <dbReference type="ARBA" id="ARBA00023012"/>
    </source>
</evidence>
<feature type="region of interest" description="Disordered" evidence="7">
    <location>
        <begin position="574"/>
        <end position="598"/>
    </location>
</feature>
<dbReference type="InterPro" id="IPR013656">
    <property type="entry name" value="PAS_4"/>
</dbReference>
<proteinExistence type="predicted"/>
<dbReference type="Gene3D" id="3.30.450.20">
    <property type="entry name" value="PAS domain"/>
    <property type="match status" value="1"/>
</dbReference>
<evidence type="ECO:0000313" key="11">
    <source>
        <dbReference type="EMBL" id="MFC4542048.1"/>
    </source>
</evidence>
<comment type="catalytic activity">
    <reaction evidence="1">
        <text>ATP + protein L-histidine = ADP + protein N-phospho-L-histidine.</text>
        <dbReference type="EC" id="2.7.13.3"/>
    </reaction>
</comment>
<dbReference type="CDD" id="cd00130">
    <property type="entry name" value="PAS"/>
    <property type="match status" value="1"/>
</dbReference>
<dbReference type="SMART" id="SM00387">
    <property type="entry name" value="HATPase_c"/>
    <property type="match status" value="1"/>
</dbReference>
<keyword evidence="4" id="KW-0808">Transferase</keyword>
<dbReference type="InterPro" id="IPR005467">
    <property type="entry name" value="His_kinase_dom"/>
</dbReference>
<evidence type="ECO:0000256" key="7">
    <source>
        <dbReference type="SAM" id="MobiDB-lite"/>
    </source>
</evidence>
<dbReference type="PANTHER" id="PTHR43711">
    <property type="entry name" value="TWO-COMPONENT HISTIDINE KINASE"/>
    <property type="match status" value="1"/>
</dbReference>
<dbReference type="PRINTS" id="PR00344">
    <property type="entry name" value="BCTRLSENSOR"/>
</dbReference>
<dbReference type="InterPro" id="IPR003594">
    <property type="entry name" value="HATPase_dom"/>
</dbReference>
<keyword evidence="6" id="KW-0902">Two-component regulatory system</keyword>
<dbReference type="RefSeq" id="WP_250141454.1">
    <property type="nucleotide sequence ID" value="NZ_JALIQP010000004.1"/>
</dbReference>
<dbReference type="InterPro" id="IPR000014">
    <property type="entry name" value="PAS"/>
</dbReference>
<dbReference type="Pfam" id="PF16927">
    <property type="entry name" value="HisKA_7TM"/>
    <property type="match status" value="1"/>
</dbReference>
<dbReference type="InterPro" id="IPR036097">
    <property type="entry name" value="HisK_dim/P_sf"/>
</dbReference>
<evidence type="ECO:0000256" key="2">
    <source>
        <dbReference type="ARBA" id="ARBA00012438"/>
    </source>
</evidence>